<comment type="caution">
    <text evidence="1">The sequence shown here is derived from an EMBL/GenBank/DDBJ whole genome shotgun (WGS) entry which is preliminary data.</text>
</comment>
<dbReference type="EMBL" id="VSSQ01024490">
    <property type="protein sequence ID" value="MPM72032.1"/>
    <property type="molecule type" value="Genomic_DNA"/>
</dbReference>
<proteinExistence type="predicted"/>
<accession>A0A645C300</accession>
<gene>
    <name evidence="1" type="ORF">SDC9_119005</name>
</gene>
<reference evidence="1" key="1">
    <citation type="submission" date="2019-08" db="EMBL/GenBank/DDBJ databases">
        <authorList>
            <person name="Kucharzyk K."/>
            <person name="Murdoch R.W."/>
            <person name="Higgins S."/>
            <person name="Loffler F."/>
        </authorList>
    </citation>
    <scope>NUCLEOTIDE SEQUENCE</scope>
</reference>
<organism evidence="1">
    <name type="scientific">bioreactor metagenome</name>
    <dbReference type="NCBI Taxonomy" id="1076179"/>
    <lineage>
        <taxon>unclassified sequences</taxon>
        <taxon>metagenomes</taxon>
        <taxon>ecological metagenomes</taxon>
    </lineage>
</organism>
<evidence type="ECO:0000313" key="1">
    <source>
        <dbReference type="EMBL" id="MPM72032.1"/>
    </source>
</evidence>
<sequence>MGAFVKENNDNKLHSAIGHYARTVSNGGGTAVQRLSNTINAGAQLISLVSGHPQTSNGITLQINNLTGHPCEEVITEIANFLTPQNGDGDKIRYALNVALSEALEGQEAFDPSAISDDLVMDILLCYLTESIFIQIVSDAGKSWMKAGSAEREIEAENELRELIKVVVDQKVSQAVSENLRSMTNLQIKLIEESSLKGVWEEWETYL</sequence>
<dbReference type="AlphaFoldDB" id="A0A645C300"/>
<protein>
    <submittedName>
        <fullName evidence="1">Uncharacterized protein</fullName>
    </submittedName>
</protein>
<name>A0A645C300_9ZZZZ</name>